<dbReference type="Proteomes" id="UP000257109">
    <property type="component" value="Unassembled WGS sequence"/>
</dbReference>
<comment type="caution">
    <text evidence="1">The sequence shown here is derived from an EMBL/GenBank/DDBJ whole genome shotgun (WGS) entry which is preliminary data.</text>
</comment>
<reference evidence="1" key="1">
    <citation type="submission" date="2018-05" db="EMBL/GenBank/DDBJ databases">
        <title>Draft genome of Mucuna pruriens seed.</title>
        <authorList>
            <person name="Nnadi N.E."/>
            <person name="Vos R."/>
            <person name="Hasami M.H."/>
            <person name="Devisetty U.K."/>
            <person name="Aguiy J.C."/>
        </authorList>
    </citation>
    <scope>NUCLEOTIDE SEQUENCE [LARGE SCALE GENOMIC DNA]</scope>
    <source>
        <strain evidence="1">JCA_2017</strain>
    </source>
</reference>
<dbReference type="EMBL" id="QJKJ01001314">
    <property type="protein sequence ID" value="RDY08257.1"/>
    <property type="molecule type" value="Genomic_DNA"/>
</dbReference>
<evidence type="ECO:0000313" key="2">
    <source>
        <dbReference type="Proteomes" id="UP000257109"/>
    </source>
</evidence>
<dbReference type="AlphaFoldDB" id="A0A371HZM8"/>
<gene>
    <name evidence="1" type="ORF">CR513_07535</name>
</gene>
<accession>A0A371HZM8</accession>
<name>A0A371HZM8_MUCPR</name>
<keyword evidence="2" id="KW-1185">Reference proteome</keyword>
<feature type="non-terminal residue" evidence="1">
    <location>
        <position position="1"/>
    </location>
</feature>
<proteinExistence type="predicted"/>
<organism evidence="1 2">
    <name type="scientific">Mucuna pruriens</name>
    <name type="common">Velvet bean</name>
    <name type="synonym">Dolichos pruriens</name>
    <dbReference type="NCBI Taxonomy" id="157652"/>
    <lineage>
        <taxon>Eukaryota</taxon>
        <taxon>Viridiplantae</taxon>
        <taxon>Streptophyta</taxon>
        <taxon>Embryophyta</taxon>
        <taxon>Tracheophyta</taxon>
        <taxon>Spermatophyta</taxon>
        <taxon>Magnoliopsida</taxon>
        <taxon>eudicotyledons</taxon>
        <taxon>Gunneridae</taxon>
        <taxon>Pentapetalae</taxon>
        <taxon>rosids</taxon>
        <taxon>fabids</taxon>
        <taxon>Fabales</taxon>
        <taxon>Fabaceae</taxon>
        <taxon>Papilionoideae</taxon>
        <taxon>50 kb inversion clade</taxon>
        <taxon>NPAAA clade</taxon>
        <taxon>indigoferoid/millettioid clade</taxon>
        <taxon>Phaseoleae</taxon>
        <taxon>Mucuna</taxon>
    </lineage>
</organism>
<sequence>MLADPLTKGLIPKVLHEYTTHMSANTSEKVMVPNTPNRKYIFYSPHQKRETKCPEGIKYNDMHKIYTFELNHVVDVIPQCINEKYSDICMSMAFGVWSGKILRG</sequence>
<protein>
    <submittedName>
        <fullName evidence="1">Uncharacterized protein</fullName>
    </submittedName>
</protein>
<evidence type="ECO:0000313" key="1">
    <source>
        <dbReference type="EMBL" id="RDY08257.1"/>
    </source>
</evidence>